<evidence type="ECO:0000313" key="1">
    <source>
        <dbReference type="EMBL" id="KAH8009233.1"/>
    </source>
</evidence>
<protein>
    <submittedName>
        <fullName evidence="1">Uncharacterized protein</fullName>
    </submittedName>
</protein>
<dbReference type="AlphaFoldDB" id="A0A9J6D592"/>
<organism evidence="1 2">
    <name type="scientific">Rhipicephalus microplus</name>
    <name type="common">Cattle tick</name>
    <name type="synonym">Boophilus microplus</name>
    <dbReference type="NCBI Taxonomy" id="6941"/>
    <lineage>
        <taxon>Eukaryota</taxon>
        <taxon>Metazoa</taxon>
        <taxon>Ecdysozoa</taxon>
        <taxon>Arthropoda</taxon>
        <taxon>Chelicerata</taxon>
        <taxon>Arachnida</taxon>
        <taxon>Acari</taxon>
        <taxon>Parasitiformes</taxon>
        <taxon>Ixodida</taxon>
        <taxon>Ixodoidea</taxon>
        <taxon>Ixodidae</taxon>
        <taxon>Rhipicephalinae</taxon>
        <taxon>Rhipicephalus</taxon>
        <taxon>Boophilus</taxon>
    </lineage>
</organism>
<gene>
    <name evidence="1" type="ORF">HPB51_013422</name>
</gene>
<dbReference type="Proteomes" id="UP000821866">
    <property type="component" value="Chromosome 9"/>
</dbReference>
<keyword evidence="2" id="KW-1185">Reference proteome</keyword>
<dbReference type="EMBL" id="JABSTU010000011">
    <property type="protein sequence ID" value="KAH8009233.1"/>
    <property type="molecule type" value="Genomic_DNA"/>
</dbReference>
<reference evidence="1" key="2">
    <citation type="submission" date="2021-09" db="EMBL/GenBank/DDBJ databases">
        <authorList>
            <person name="Jia N."/>
            <person name="Wang J."/>
            <person name="Shi W."/>
            <person name="Du L."/>
            <person name="Sun Y."/>
            <person name="Zhan W."/>
            <person name="Jiang J."/>
            <person name="Wang Q."/>
            <person name="Zhang B."/>
            <person name="Ji P."/>
            <person name="Sakyi L.B."/>
            <person name="Cui X."/>
            <person name="Yuan T."/>
            <person name="Jiang B."/>
            <person name="Yang W."/>
            <person name="Lam T.T.-Y."/>
            <person name="Chang Q."/>
            <person name="Ding S."/>
            <person name="Wang X."/>
            <person name="Zhu J."/>
            <person name="Ruan X."/>
            <person name="Zhao L."/>
            <person name="Wei J."/>
            <person name="Que T."/>
            <person name="Du C."/>
            <person name="Cheng J."/>
            <person name="Dai P."/>
            <person name="Han X."/>
            <person name="Huang E."/>
            <person name="Gao Y."/>
            <person name="Liu J."/>
            <person name="Shao H."/>
            <person name="Ye R."/>
            <person name="Li L."/>
            <person name="Wei W."/>
            <person name="Wang X."/>
            <person name="Wang C."/>
            <person name="Huo Q."/>
            <person name="Li W."/>
            <person name="Guo W."/>
            <person name="Chen H."/>
            <person name="Chen S."/>
            <person name="Zhou L."/>
            <person name="Zhou L."/>
            <person name="Ni X."/>
            <person name="Tian J."/>
            <person name="Zhou Y."/>
            <person name="Sheng Y."/>
            <person name="Liu T."/>
            <person name="Pan Y."/>
            <person name="Xia L."/>
            <person name="Li J."/>
            <person name="Zhao F."/>
            <person name="Cao W."/>
        </authorList>
    </citation>
    <scope>NUCLEOTIDE SEQUENCE</scope>
    <source>
        <strain evidence="1">Rmic-2018</strain>
        <tissue evidence="1">Larvae</tissue>
    </source>
</reference>
<evidence type="ECO:0000313" key="2">
    <source>
        <dbReference type="Proteomes" id="UP000821866"/>
    </source>
</evidence>
<name>A0A9J6D592_RHIMP</name>
<sequence length="268" mass="29807">MMRGRYLGLHILSFPLRQLAEVSVRRRCLRTSVNERYVTRPTTDVGVGSIVVSARWLGFLQPQPSRQQAPGESCGWCRAGQTLRREPSRNAALATGQPQLYRAHRSSFFQRLGEEPTLAAVGPGSSLRGSMADAADLSLFGRSFLFSPLLTTTVTWNSLRFSFAILHLGGVVFFPGFENLSLGVRLFAREERGSRVEEWELPRHRLPRLLTARLFAGRAPLLPATTSSSRKGLRASVRGSSRRYARLSVCVPSSDSVSRNSSGFAWRR</sequence>
<comment type="caution">
    <text evidence="1">The sequence shown here is derived from an EMBL/GenBank/DDBJ whole genome shotgun (WGS) entry which is preliminary data.</text>
</comment>
<accession>A0A9J6D592</accession>
<proteinExistence type="predicted"/>
<reference evidence="1" key="1">
    <citation type="journal article" date="2020" name="Cell">
        <title>Large-Scale Comparative Analyses of Tick Genomes Elucidate Their Genetic Diversity and Vector Capacities.</title>
        <authorList>
            <consortium name="Tick Genome and Microbiome Consortium (TIGMIC)"/>
            <person name="Jia N."/>
            <person name="Wang J."/>
            <person name="Shi W."/>
            <person name="Du L."/>
            <person name="Sun Y."/>
            <person name="Zhan W."/>
            <person name="Jiang J.F."/>
            <person name="Wang Q."/>
            <person name="Zhang B."/>
            <person name="Ji P."/>
            <person name="Bell-Sakyi L."/>
            <person name="Cui X.M."/>
            <person name="Yuan T.T."/>
            <person name="Jiang B.G."/>
            <person name="Yang W.F."/>
            <person name="Lam T.T."/>
            <person name="Chang Q.C."/>
            <person name="Ding S.J."/>
            <person name="Wang X.J."/>
            <person name="Zhu J.G."/>
            <person name="Ruan X.D."/>
            <person name="Zhao L."/>
            <person name="Wei J.T."/>
            <person name="Ye R.Z."/>
            <person name="Que T.C."/>
            <person name="Du C.H."/>
            <person name="Zhou Y.H."/>
            <person name="Cheng J.X."/>
            <person name="Dai P.F."/>
            <person name="Guo W.B."/>
            <person name="Han X.H."/>
            <person name="Huang E.J."/>
            <person name="Li L.F."/>
            <person name="Wei W."/>
            <person name="Gao Y.C."/>
            <person name="Liu J.Z."/>
            <person name="Shao H.Z."/>
            <person name="Wang X."/>
            <person name="Wang C.C."/>
            <person name="Yang T.C."/>
            <person name="Huo Q.B."/>
            <person name="Li W."/>
            <person name="Chen H.Y."/>
            <person name="Chen S.E."/>
            <person name="Zhou L.G."/>
            <person name="Ni X.B."/>
            <person name="Tian J.H."/>
            <person name="Sheng Y."/>
            <person name="Liu T."/>
            <person name="Pan Y.S."/>
            <person name="Xia L.Y."/>
            <person name="Li J."/>
            <person name="Zhao F."/>
            <person name="Cao W.C."/>
        </authorList>
    </citation>
    <scope>NUCLEOTIDE SEQUENCE</scope>
    <source>
        <strain evidence="1">Rmic-2018</strain>
    </source>
</reference>